<feature type="region of interest" description="Disordered" evidence="1">
    <location>
        <begin position="213"/>
        <end position="244"/>
    </location>
</feature>
<keyword evidence="4" id="KW-1185">Reference proteome</keyword>
<feature type="transmembrane region" description="Helical" evidence="2">
    <location>
        <begin position="262"/>
        <end position="284"/>
    </location>
</feature>
<reference evidence="3" key="1">
    <citation type="submission" date="2020-05" db="EMBL/GenBank/DDBJ databases">
        <title>Mycena genomes resolve the evolution of fungal bioluminescence.</title>
        <authorList>
            <person name="Tsai I.J."/>
        </authorList>
    </citation>
    <scope>NUCLEOTIDE SEQUENCE</scope>
    <source>
        <strain evidence="3">110903Hualien_Pintung</strain>
    </source>
</reference>
<gene>
    <name evidence="3" type="ORF">HMN09_00147900</name>
</gene>
<keyword evidence="2" id="KW-1133">Transmembrane helix</keyword>
<protein>
    <recommendedName>
        <fullName evidence="5">Transmembrane protein</fullName>
    </recommendedName>
</protein>
<dbReference type="Proteomes" id="UP000613580">
    <property type="component" value="Unassembled WGS sequence"/>
</dbReference>
<feature type="compositionally biased region" description="Polar residues" evidence="1">
    <location>
        <begin position="228"/>
        <end position="239"/>
    </location>
</feature>
<feature type="region of interest" description="Disordered" evidence="1">
    <location>
        <begin position="312"/>
        <end position="353"/>
    </location>
</feature>
<keyword evidence="2" id="KW-0812">Transmembrane</keyword>
<evidence type="ECO:0008006" key="5">
    <source>
        <dbReference type="Google" id="ProtNLM"/>
    </source>
</evidence>
<organism evidence="3 4">
    <name type="scientific">Mycena chlorophos</name>
    <name type="common">Agaric fungus</name>
    <name type="synonym">Agaricus chlorophos</name>
    <dbReference type="NCBI Taxonomy" id="658473"/>
    <lineage>
        <taxon>Eukaryota</taxon>
        <taxon>Fungi</taxon>
        <taxon>Dikarya</taxon>
        <taxon>Basidiomycota</taxon>
        <taxon>Agaricomycotina</taxon>
        <taxon>Agaricomycetes</taxon>
        <taxon>Agaricomycetidae</taxon>
        <taxon>Agaricales</taxon>
        <taxon>Marasmiineae</taxon>
        <taxon>Mycenaceae</taxon>
        <taxon>Mycena</taxon>
    </lineage>
</organism>
<dbReference type="EMBL" id="JACAZE010000002">
    <property type="protein sequence ID" value="KAF7320633.1"/>
    <property type="molecule type" value="Genomic_DNA"/>
</dbReference>
<comment type="caution">
    <text evidence="3">The sequence shown here is derived from an EMBL/GenBank/DDBJ whole genome shotgun (WGS) entry which is preliminary data.</text>
</comment>
<feature type="compositionally biased region" description="Low complexity" evidence="1">
    <location>
        <begin position="324"/>
        <end position="342"/>
    </location>
</feature>
<sequence>MTSVIVNTTWDNTDGHFEWFGLWDAVNSSSAATGFCVVCDVVQPLGVYNGTYAMGVSLHSSNSTGVYAHGLFFFSGSAVYLYGVGHSAQAATNDWPPGYDFQPSIVFSLDQTADGTSTHRTTYRYSGNASVAYNTLFFSAEGLSTDIIHRLSWNITLPATTTNTTAIALFDYAVVTSLLELGPPVSVGTSSGSASLSTASSLLSLQSASTITGTSMSNPPNIVPGPVPTSSASNSTQAGTPHLHGHADSRLMQIFSGPNPRAAILTGSIFGALAVTALLIILFLRRRRTQRQQTRTRSHFREQMRARFPHLESLPPRTSDIDAARGSLASSGSSFGSGVDDAQQGTLLGREPLDIVPQRHVRPGFLRNS</sequence>
<evidence type="ECO:0000256" key="2">
    <source>
        <dbReference type="SAM" id="Phobius"/>
    </source>
</evidence>
<evidence type="ECO:0000313" key="4">
    <source>
        <dbReference type="Proteomes" id="UP000613580"/>
    </source>
</evidence>
<evidence type="ECO:0000313" key="3">
    <source>
        <dbReference type="EMBL" id="KAF7320633.1"/>
    </source>
</evidence>
<evidence type="ECO:0000256" key="1">
    <source>
        <dbReference type="SAM" id="MobiDB-lite"/>
    </source>
</evidence>
<accession>A0A8H6TMS7</accession>
<keyword evidence="2" id="KW-0472">Membrane</keyword>
<name>A0A8H6TMS7_MYCCL</name>
<proteinExistence type="predicted"/>
<dbReference type="AlphaFoldDB" id="A0A8H6TMS7"/>